<keyword evidence="2" id="KW-1133">Transmembrane helix</keyword>
<reference evidence="3" key="1">
    <citation type="journal article" date="2008" name="Nature">
        <title>The amphioxus genome and the evolution of the chordate karyotype.</title>
        <authorList>
            <consortium name="US DOE Joint Genome Institute (JGI-PGF)"/>
            <person name="Putnam N.H."/>
            <person name="Butts T."/>
            <person name="Ferrier D.E.K."/>
            <person name="Furlong R.F."/>
            <person name="Hellsten U."/>
            <person name="Kawashima T."/>
            <person name="Robinson-Rechavi M."/>
            <person name="Shoguchi E."/>
            <person name="Terry A."/>
            <person name="Yu J.-K."/>
            <person name="Benito-Gutierrez E.L."/>
            <person name="Dubchak I."/>
            <person name="Garcia-Fernandez J."/>
            <person name="Gibson-Brown J.J."/>
            <person name="Grigoriev I.V."/>
            <person name="Horton A.C."/>
            <person name="de Jong P.J."/>
            <person name="Jurka J."/>
            <person name="Kapitonov V.V."/>
            <person name="Kohara Y."/>
            <person name="Kuroki Y."/>
            <person name="Lindquist E."/>
            <person name="Lucas S."/>
            <person name="Osoegawa K."/>
            <person name="Pennacchio L.A."/>
            <person name="Salamov A.A."/>
            <person name="Satou Y."/>
            <person name="Sauka-Spengler T."/>
            <person name="Schmutz J."/>
            <person name="Shin-I T."/>
            <person name="Toyoda A."/>
            <person name="Bronner-Fraser M."/>
            <person name="Fujiyama A."/>
            <person name="Holland L.Z."/>
            <person name="Holland P.W.H."/>
            <person name="Satoh N."/>
            <person name="Rokhsar D.S."/>
        </authorList>
    </citation>
    <scope>NUCLEOTIDE SEQUENCE [LARGE SCALE GENOMIC DNA]</scope>
    <source>
        <strain evidence="3">S238N-H82</strain>
        <tissue evidence="3">Testes</tissue>
    </source>
</reference>
<sequence length="152" mass="17125">MYGTTDLCDRSQEDMFGGRRMKPSTSAPLRKRRVSMPAYFPVYKPAVGSKEDKLGSIREGAEFYPEEQQEDPSLPRFRRFSVIVPPSANRPRAEPPKSGRRSSVSENSRLLRGSTKDTERASALQPVLFVVVLVVTVVLVSTACARLFRRLY</sequence>
<keyword evidence="2" id="KW-0472">Membrane</keyword>
<evidence type="ECO:0000256" key="2">
    <source>
        <dbReference type="SAM" id="Phobius"/>
    </source>
</evidence>
<feature type="region of interest" description="Disordered" evidence="1">
    <location>
        <begin position="1"/>
        <end position="30"/>
    </location>
</feature>
<dbReference type="InParanoid" id="C3YV53"/>
<feature type="transmembrane region" description="Helical" evidence="2">
    <location>
        <begin position="127"/>
        <end position="148"/>
    </location>
</feature>
<evidence type="ECO:0000313" key="3">
    <source>
        <dbReference type="EMBL" id="EEN55769.1"/>
    </source>
</evidence>
<dbReference type="EMBL" id="GG666556">
    <property type="protein sequence ID" value="EEN55769.1"/>
    <property type="molecule type" value="Genomic_DNA"/>
</dbReference>
<feature type="compositionally biased region" description="Basic and acidic residues" evidence="1">
    <location>
        <begin position="7"/>
        <end position="17"/>
    </location>
</feature>
<dbReference type="AlphaFoldDB" id="C3YV53"/>
<protein>
    <submittedName>
        <fullName evidence="3">Uncharacterized protein</fullName>
    </submittedName>
</protein>
<keyword evidence="2" id="KW-0812">Transmembrane</keyword>
<gene>
    <name evidence="3" type="ORF">BRAFLDRAFT_70200</name>
</gene>
<proteinExistence type="predicted"/>
<feature type="region of interest" description="Disordered" evidence="1">
    <location>
        <begin position="85"/>
        <end position="117"/>
    </location>
</feature>
<organism>
    <name type="scientific">Branchiostoma floridae</name>
    <name type="common">Florida lancelet</name>
    <name type="synonym">Amphioxus</name>
    <dbReference type="NCBI Taxonomy" id="7739"/>
    <lineage>
        <taxon>Eukaryota</taxon>
        <taxon>Metazoa</taxon>
        <taxon>Chordata</taxon>
        <taxon>Cephalochordata</taxon>
        <taxon>Leptocardii</taxon>
        <taxon>Amphioxiformes</taxon>
        <taxon>Branchiostomatidae</taxon>
        <taxon>Branchiostoma</taxon>
    </lineage>
</organism>
<evidence type="ECO:0000256" key="1">
    <source>
        <dbReference type="SAM" id="MobiDB-lite"/>
    </source>
</evidence>
<accession>C3YV53</accession>
<name>C3YV53_BRAFL</name>